<evidence type="ECO:0000256" key="1">
    <source>
        <dbReference type="SAM" id="MobiDB-lite"/>
    </source>
</evidence>
<keyword evidence="2" id="KW-0472">Membrane</keyword>
<keyword evidence="2" id="KW-0812">Transmembrane</keyword>
<feature type="region of interest" description="Disordered" evidence="1">
    <location>
        <begin position="327"/>
        <end position="346"/>
    </location>
</feature>
<keyword evidence="3" id="KW-1185">Reference proteome</keyword>
<sequence length="422" mass="48696">MIYFKFLLFYLTSTIFTYASVPIITLHDGHITLYDNLLKKEYHGSIVPGKPYTIDIYLSQSEHNDYVIESCVYNNKTNFITHNGCINVDGTFVDKWETTNYGIPGALKRTLIHFIAPEATLHVHCLLRLIECCSCAEKSCENPIGFNDYPYTPYQLIMTLPPPFVPTASVLPSILPGFSAPAQNGLIVPQKQPIARKETSIWDQWWFWLILILAFLLLCCLPCLLGIFYLLKKRREKKIEKEKSEVFKKDNNGYISSLDEDKVHDQVTQTTKDVISDKKLKEIHTIGHQHRLMPTNLDIYKLERDSLFSHSSDSFINDEFETTMSHTKSAKIMSNPHSTSRFHRHPTDIPENIIHEVRDHMTTKESSIVKKPLYRESQNYSELSLKKDTYIPSSTHRHQHQDALRRPIGASNVPRAHESVFI</sequence>
<keyword evidence="2" id="KW-1133">Transmembrane helix</keyword>
<evidence type="ECO:0000313" key="3">
    <source>
        <dbReference type="Proteomes" id="UP000038045"/>
    </source>
</evidence>
<protein>
    <submittedName>
        <fullName evidence="4">ZP domain-containing protein</fullName>
    </submittedName>
</protein>
<feature type="transmembrane region" description="Helical" evidence="2">
    <location>
        <begin position="205"/>
        <end position="231"/>
    </location>
</feature>
<dbReference type="Proteomes" id="UP000038045">
    <property type="component" value="Unplaced"/>
</dbReference>
<organism evidence="3 4">
    <name type="scientific">Parastrongyloides trichosuri</name>
    <name type="common">Possum-specific nematode worm</name>
    <dbReference type="NCBI Taxonomy" id="131310"/>
    <lineage>
        <taxon>Eukaryota</taxon>
        <taxon>Metazoa</taxon>
        <taxon>Ecdysozoa</taxon>
        <taxon>Nematoda</taxon>
        <taxon>Chromadorea</taxon>
        <taxon>Rhabditida</taxon>
        <taxon>Tylenchina</taxon>
        <taxon>Panagrolaimomorpha</taxon>
        <taxon>Strongyloidoidea</taxon>
        <taxon>Strongyloididae</taxon>
        <taxon>Parastrongyloides</taxon>
    </lineage>
</organism>
<proteinExistence type="predicted"/>
<evidence type="ECO:0000313" key="4">
    <source>
        <dbReference type="WBParaSite" id="PTRK_0000208200.1"/>
    </source>
</evidence>
<dbReference type="WBParaSite" id="PTRK_0000208200.1">
    <property type="protein sequence ID" value="PTRK_0000208200.1"/>
    <property type="gene ID" value="PTRK_0000208200"/>
</dbReference>
<accession>A0A0N4Z518</accession>
<evidence type="ECO:0000256" key="2">
    <source>
        <dbReference type="SAM" id="Phobius"/>
    </source>
</evidence>
<reference evidence="4" key="1">
    <citation type="submission" date="2017-02" db="UniProtKB">
        <authorList>
            <consortium name="WormBaseParasite"/>
        </authorList>
    </citation>
    <scope>IDENTIFICATION</scope>
</reference>
<dbReference type="AlphaFoldDB" id="A0A0N4Z518"/>
<name>A0A0N4Z518_PARTI</name>